<feature type="chain" id="PRO_5015975741" evidence="1">
    <location>
        <begin position="27"/>
        <end position="173"/>
    </location>
</feature>
<reference evidence="2 3" key="1">
    <citation type="submission" date="2018-06" db="EMBL/GenBank/DDBJ databases">
        <title>Draft sequence of Acidithiobacillus ferrooxidans CCM 4253.</title>
        <authorList>
            <person name="Moya-Beltran A."/>
            <person name="Castro M."/>
            <person name="Covarrubias P.C."/>
            <person name="Issotta F."/>
            <person name="Janiczek O."/>
            <person name="Mandl M."/>
            <person name="Kucera J."/>
            <person name="Quatrini R."/>
        </authorList>
    </citation>
    <scope>NUCLEOTIDE SEQUENCE [LARGE SCALE GENOMIC DNA]</scope>
    <source>
        <strain evidence="2 3">CCM 4253</strain>
    </source>
</reference>
<gene>
    <name evidence="2" type="ORF">DN052_03310</name>
</gene>
<feature type="signal peptide" evidence="1">
    <location>
        <begin position="1"/>
        <end position="26"/>
    </location>
</feature>
<dbReference type="Proteomes" id="UP000248886">
    <property type="component" value="Unassembled WGS sequence"/>
</dbReference>
<evidence type="ECO:0000313" key="3">
    <source>
        <dbReference type="Proteomes" id="UP000248886"/>
    </source>
</evidence>
<dbReference type="OrthoDB" id="5309061at2"/>
<accession>A0A2W1K605</accession>
<organism evidence="2 3">
    <name type="scientific">Acidithiobacillus ferrooxidans</name>
    <name type="common">Thiobacillus ferrooxidans</name>
    <dbReference type="NCBI Taxonomy" id="920"/>
    <lineage>
        <taxon>Bacteria</taxon>
        <taxon>Pseudomonadati</taxon>
        <taxon>Pseudomonadota</taxon>
        <taxon>Acidithiobacillia</taxon>
        <taxon>Acidithiobacillales</taxon>
        <taxon>Acidithiobacillaceae</taxon>
        <taxon>Acidithiobacillus</taxon>
    </lineage>
</organism>
<evidence type="ECO:0000313" key="2">
    <source>
        <dbReference type="EMBL" id="PZD82083.1"/>
    </source>
</evidence>
<name>A0A2W1K605_ACIFR</name>
<dbReference type="RefSeq" id="WP_054609087.1">
    <property type="nucleotide sequence ID" value="NZ_AP025160.1"/>
</dbReference>
<sequence>MKKTVRIVTTAMALAAMATGIPPVEAAMPGDTNAMAKMHMYFAHHSLGFPEHFYQFHPGPHWDLMNSSALRLTPAQIKQEKMLAMGMMQDTERGIMALKKAARQYSEDAKLPNPSIRALTRDVQAVGHAQAYLGYEMIPYHIKGYRLLDPAQRVIYHRLARENWIHKMKMMHG</sequence>
<protein>
    <submittedName>
        <fullName evidence="2">Uncharacterized protein</fullName>
    </submittedName>
</protein>
<keyword evidence="1" id="KW-0732">Signal</keyword>
<dbReference type="EMBL" id="QKQP01000001">
    <property type="protein sequence ID" value="PZD82083.1"/>
    <property type="molecule type" value="Genomic_DNA"/>
</dbReference>
<proteinExistence type="predicted"/>
<evidence type="ECO:0000256" key="1">
    <source>
        <dbReference type="SAM" id="SignalP"/>
    </source>
</evidence>
<dbReference type="AlphaFoldDB" id="A0A2W1K605"/>
<comment type="caution">
    <text evidence="2">The sequence shown here is derived from an EMBL/GenBank/DDBJ whole genome shotgun (WGS) entry which is preliminary data.</text>
</comment>